<dbReference type="EMBL" id="JAKJXO020000008">
    <property type="protein sequence ID" value="KAL1601763.1"/>
    <property type="molecule type" value="Genomic_DNA"/>
</dbReference>
<dbReference type="InterPro" id="IPR036812">
    <property type="entry name" value="NAD(P)_OxRdtase_dom_sf"/>
</dbReference>
<gene>
    <name evidence="3" type="ORF">SLS60_006678</name>
</gene>
<feature type="domain" description="NADP-dependent oxidoreductase" evidence="2">
    <location>
        <begin position="15"/>
        <end position="300"/>
    </location>
</feature>
<protein>
    <recommendedName>
        <fullName evidence="2">NADP-dependent oxidoreductase domain-containing protein</fullName>
    </recommendedName>
</protein>
<accession>A0ABR3RBG9</accession>
<evidence type="ECO:0000259" key="2">
    <source>
        <dbReference type="Pfam" id="PF00248"/>
    </source>
</evidence>
<organism evidence="3 4">
    <name type="scientific">Paraconiothyrium brasiliense</name>
    <dbReference type="NCBI Taxonomy" id="300254"/>
    <lineage>
        <taxon>Eukaryota</taxon>
        <taxon>Fungi</taxon>
        <taxon>Dikarya</taxon>
        <taxon>Ascomycota</taxon>
        <taxon>Pezizomycotina</taxon>
        <taxon>Dothideomycetes</taxon>
        <taxon>Pleosporomycetidae</taxon>
        <taxon>Pleosporales</taxon>
        <taxon>Massarineae</taxon>
        <taxon>Didymosphaeriaceae</taxon>
        <taxon>Paraconiothyrium</taxon>
    </lineage>
</organism>
<reference evidence="3 4" key="1">
    <citation type="submission" date="2024-02" db="EMBL/GenBank/DDBJ databases">
        <title>De novo assembly and annotation of 12 fungi associated with fruit tree decline syndrome in Ontario, Canada.</title>
        <authorList>
            <person name="Sulman M."/>
            <person name="Ellouze W."/>
            <person name="Ilyukhin E."/>
        </authorList>
    </citation>
    <scope>NUCLEOTIDE SEQUENCE [LARGE SCALE GENOMIC DNA]</scope>
    <source>
        <strain evidence="3 4">M42-189</strain>
    </source>
</reference>
<proteinExistence type="predicted"/>
<dbReference type="Gene3D" id="3.20.20.100">
    <property type="entry name" value="NADP-dependent oxidoreductase domain"/>
    <property type="match status" value="1"/>
</dbReference>
<dbReference type="InterPro" id="IPR020471">
    <property type="entry name" value="AKR"/>
</dbReference>
<comment type="caution">
    <text evidence="3">The sequence shown here is derived from an EMBL/GenBank/DDBJ whole genome shotgun (WGS) entry which is preliminary data.</text>
</comment>
<dbReference type="PRINTS" id="PR00069">
    <property type="entry name" value="ALDKETRDTASE"/>
</dbReference>
<evidence type="ECO:0000313" key="4">
    <source>
        <dbReference type="Proteomes" id="UP001521785"/>
    </source>
</evidence>
<evidence type="ECO:0000313" key="3">
    <source>
        <dbReference type="EMBL" id="KAL1601763.1"/>
    </source>
</evidence>
<dbReference type="InterPro" id="IPR050791">
    <property type="entry name" value="Aldo-Keto_reductase"/>
</dbReference>
<dbReference type="PANTHER" id="PTHR43625:SF40">
    <property type="entry name" value="ALDO-KETO REDUCTASE YAKC [NADP(+)]"/>
    <property type="match status" value="1"/>
</dbReference>
<dbReference type="SUPFAM" id="SSF51430">
    <property type="entry name" value="NAD(P)-linked oxidoreductase"/>
    <property type="match status" value="1"/>
</dbReference>
<dbReference type="Proteomes" id="UP001521785">
    <property type="component" value="Unassembled WGS sequence"/>
</dbReference>
<name>A0ABR3RBG9_9PLEO</name>
<dbReference type="PANTHER" id="PTHR43625">
    <property type="entry name" value="AFLATOXIN B1 ALDEHYDE REDUCTASE"/>
    <property type="match status" value="1"/>
</dbReference>
<sequence>MSSTQSIPHPGSYGQAVSENEGFQILDRAFELGETFWDTADIYHGNEQLIGKWFKRTGKRDEVFLASKGAIVMDDWQFKGIDSSGEYLKDACEKSLARLDVEYIDLYYAHRLNPNVPVEETMRALAELKTQGKIKHIGLCGLSSTALRRAVRIAPVAAVQIEYSPFVREVETEASGDLAATCRELGVALVCYSPLGRGLLTGSVSHRSDVTQGTDIRAKNFPWFNEENLDANAKLVARFKELADKNGCSCSQLALAWLLAQGDNVFPIPGTRKIKYLEENLKSLDVALTDEKVLEIREFLEHNEVQGYRSAEQAKHFAYVDTKEDA</sequence>
<evidence type="ECO:0000256" key="1">
    <source>
        <dbReference type="ARBA" id="ARBA00023002"/>
    </source>
</evidence>
<keyword evidence="4" id="KW-1185">Reference proteome</keyword>
<keyword evidence="1" id="KW-0560">Oxidoreductase</keyword>
<dbReference type="Pfam" id="PF00248">
    <property type="entry name" value="Aldo_ket_red"/>
    <property type="match status" value="1"/>
</dbReference>
<dbReference type="InterPro" id="IPR023210">
    <property type="entry name" value="NADP_OxRdtase_dom"/>
</dbReference>